<feature type="chain" id="PRO_5001516241" evidence="1">
    <location>
        <begin position="18"/>
        <end position="86"/>
    </location>
</feature>
<proteinExistence type="evidence at transcript level"/>
<protein>
    <submittedName>
        <fullName evidence="2">Putative secreted protein</fullName>
    </submittedName>
</protein>
<dbReference type="AlphaFoldDB" id="A0A023FZ05"/>
<accession>A0A023FZ05</accession>
<name>A0A023FZ05_AMBPA</name>
<organism evidence="2">
    <name type="scientific">Amblyomma parvum</name>
    <name type="common">South American tick</name>
    <dbReference type="NCBI Taxonomy" id="251391"/>
    <lineage>
        <taxon>Eukaryota</taxon>
        <taxon>Metazoa</taxon>
        <taxon>Ecdysozoa</taxon>
        <taxon>Arthropoda</taxon>
        <taxon>Chelicerata</taxon>
        <taxon>Arachnida</taxon>
        <taxon>Acari</taxon>
        <taxon>Parasitiformes</taxon>
        <taxon>Ixodida</taxon>
        <taxon>Ixodoidea</taxon>
        <taxon>Ixodidae</taxon>
        <taxon>Amblyomminae</taxon>
        <taxon>Amblyomma</taxon>
    </lineage>
</organism>
<feature type="signal peptide" evidence="1">
    <location>
        <begin position="1"/>
        <end position="17"/>
    </location>
</feature>
<evidence type="ECO:0000313" key="2">
    <source>
        <dbReference type="EMBL" id="JAC27101.1"/>
    </source>
</evidence>
<sequence length="86" mass="9260">MWRVAGLGLICVARFLALQPDMRYICVQIWTFCSKTHCAIENFLGLGKMKPGSLCASGMPGENLVAVCSTQNSACSVNQTTSTSLK</sequence>
<keyword evidence="1" id="KW-0732">Signal</keyword>
<dbReference type="EMBL" id="GBBL01000219">
    <property type="protein sequence ID" value="JAC27101.1"/>
    <property type="molecule type" value="mRNA"/>
</dbReference>
<reference evidence="2" key="1">
    <citation type="submission" date="2014-03" db="EMBL/GenBank/DDBJ databases">
        <title>The sialotranscriptome of Amblyomma triste, Amblyomma parvum and Amblyomma cajennense ticks, uncovered by 454-based RNA-seq.</title>
        <authorList>
            <person name="Garcia G.R."/>
            <person name="Gardinassi L.G."/>
            <person name="Ribeiro J.M."/>
            <person name="Anatrielo E."/>
            <person name="Ferreira B.R."/>
            <person name="Moreira H.N."/>
            <person name="Mafra C."/>
            <person name="Olegario M.M."/>
            <person name="Szabo P.J."/>
            <person name="Miranda-Santos I.K."/>
            <person name="Maruyama S.R."/>
        </authorList>
    </citation>
    <scope>NUCLEOTIDE SEQUENCE</scope>
    <source>
        <strain evidence="2">Araguapaz</strain>
        <tissue evidence="2">Salivary glands</tissue>
    </source>
</reference>
<feature type="non-terminal residue" evidence="2">
    <location>
        <position position="86"/>
    </location>
</feature>
<evidence type="ECO:0000256" key="1">
    <source>
        <dbReference type="SAM" id="SignalP"/>
    </source>
</evidence>